<feature type="compositionally biased region" description="Polar residues" evidence="3">
    <location>
        <begin position="928"/>
        <end position="939"/>
    </location>
</feature>
<comment type="caution">
    <text evidence="5">The sequence shown here is derived from an EMBL/GenBank/DDBJ whole genome shotgun (WGS) entry which is preliminary data.</text>
</comment>
<dbReference type="InterPro" id="IPR006630">
    <property type="entry name" value="La_HTH"/>
</dbReference>
<dbReference type="PROSITE" id="PS50961">
    <property type="entry name" value="HTH_LA"/>
    <property type="match status" value="1"/>
</dbReference>
<keyword evidence="1 2" id="KW-0694">RNA-binding</keyword>
<dbReference type="InterPro" id="IPR045180">
    <property type="entry name" value="La_dom_prot"/>
</dbReference>
<feature type="compositionally biased region" description="Basic and acidic residues" evidence="3">
    <location>
        <begin position="494"/>
        <end position="509"/>
    </location>
</feature>
<feature type="compositionally biased region" description="Basic and acidic residues" evidence="3">
    <location>
        <begin position="245"/>
        <end position="296"/>
    </location>
</feature>
<reference evidence="5" key="1">
    <citation type="journal article" date="2020" name="Stud. Mycol.">
        <title>101 Dothideomycetes genomes: a test case for predicting lifestyles and emergence of pathogens.</title>
        <authorList>
            <person name="Haridas S."/>
            <person name="Albert R."/>
            <person name="Binder M."/>
            <person name="Bloem J."/>
            <person name="Labutti K."/>
            <person name="Salamov A."/>
            <person name="Andreopoulos B."/>
            <person name="Baker S."/>
            <person name="Barry K."/>
            <person name="Bills G."/>
            <person name="Bluhm B."/>
            <person name="Cannon C."/>
            <person name="Castanera R."/>
            <person name="Culley D."/>
            <person name="Daum C."/>
            <person name="Ezra D."/>
            <person name="Gonzalez J."/>
            <person name="Henrissat B."/>
            <person name="Kuo A."/>
            <person name="Liang C."/>
            <person name="Lipzen A."/>
            <person name="Lutzoni F."/>
            <person name="Magnuson J."/>
            <person name="Mondo S."/>
            <person name="Nolan M."/>
            <person name="Ohm R."/>
            <person name="Pangilinan J."/>
            <person name="Park H.-J."/>
            <person name="Ramirez L."/>
            <person name="Alfaro M."/>
            <person name="Sun H."/>
            <person name="Tritt A."/>
            <person name="Yoshinaga Y."/>
            <person name="Zwiers L.-H."/>
            <person name="Turgeon B."/>
            <person name="Goodwin S."/>
            <person name="Spatafora J."/>
            <person name="Crous P."/>
            <person name="Grigoriev I."/>
        </authorList>
    </citation>
    <scope>NUCLEOTIDE SEQUENCE</scope>
    <source>
        <strain evidence="5">ATCC 74209</strain>
    </source>
</reference>
<dbReference type="GO" id="GO:0045727">
    <property type="term" value="P:positive regulation of translation"/>
    <property type="evidence" value="ECO:0007669"/>
    <property type="project" value="TreeGrafter"/>
</dbReference>
<feature type="compositionally biased region" description="Polar residues" evidence="3">
    <location>
        <begin position="593"/>
        <end position="628"/>
    </location>
</feature>
<feature type="compositionally biased region" description="Basic and acidic residues" evidence="3">
    <location>
        <begin position="320"/>
        <end position="335"/>
    </location>
</feature>
<proteinExistence type="predicted"/>
<feature type="compositionally biased region" description="Polar residues" evidence="3">
    <location>
        <begin position="830"/>
        <end position="862"/>
    </location>
</feature>
<dbReference type="Gene3D" id="1.10.10.10">
    <property type="entry name" value="Winged helix-like DNA-binding domain superfamily/Winged helix DNA-binding domain"/>
    <property type="match status" value="1"/>
</dbReference>
<feature type="compositionally biased region" description="Polar residues" evidence="3">
    <location>
        <begin position="133"/>
        <end position="153"/>
    </location>
</feature>
<feature type="compositionally biased region" description="Polar residues" evidence="3">
    <location>
        <begin position="413"/>
        <end position="429"/>
    </location>
</feature>
<feature type="compositionally biased region" description="Polar residues" evidence="3">
    <location>
        <begin position="214"/>
        <end position="229"/>
    </location>
</feature>
<dbReference type="InterPro" id="IPR036388">
    <property type="entry name" value="WH-like_DNA-bd_sf"/>
</dbReference>
<dbReference type="PANTHER" id="PTHR22792">
    <property type="entry name" value="LUPUS LA PROTEIN-RELATED"/>
    <property type="match status" value="1"/>
</dbReference>
<dbReference type="OrthoDB" id="340227at2759"/>
<evidence type="ECO:0000259" key="4">
    <source>
        <dbReference type="PROSITE" id="PS50961"/>
    </source>
</evidence>
<feature type="compositionally biased region" description="Polar residues" evidence="3">
    <location>
        <begin position="27"/>
        <end position="46"/>
    </location>
</feature>
<feature type="compositionally biased region" description="Gly residues" evidence="3">
    <location>
        <begin position="375"/>
        <end position="389"/>
    </location>
</feature>
<dbReference type="SUPFAM" id="SSF46785">
    <property type="entry name" value="Winged helix' DNA-binding domain"/>
    <property type="match status" value="1"/>
</dbReference>
<feature type="compositionally biased region" description="Basic and acidic residues" evidence="3">
    <location>
        <begin position="155"/>
        <end position="176"/>
    </location>
</feature>
<feature type="compositionally biased region" description="Polar residues" evidence="3">
    <location>
        <begin position="637"/>
        <end position="647"/>
    </location>
</feature>
<accession>A0A9P4JIS6</accession>
<dbReference type="EMBL" id="ML994047">
    <property type="protein sequence ID" value="KAF2199945.1"/>
    <property type="molecule type" value="Genomic_DNA"/>
</dbReference>
<evidence type="ECO:0000256" key="2">
    <source>
        <dbReference type="PROSITE-ProRule" id="PRU00332"/>
    </source>
</evidence>
<protein>
    <recommendedName>
        <fullName evidence="4">HTH La-type RNA-binding domain-containing protein</fullName>
    </recommendedName>
</protein>
<evidence type="ECO:0000313" key="5">
    <source>
        <dbReference type="EMBL" id="KAF2199945.1"/>
    </source>
</evidence>
<evidence type="ECO:0000256" key="3">
    <source>
        <dbReference type="SAM" id="MobiDB-lite"/>
    </source>
</evidence>
<dbReference type="GO" id="GO:0003723">
    <property type="term" value="F:RNA binding"/>
    <property type="evidence" value="ECO:0007669"/>
    <property type="project" value="UniProtKB-UniRule"/>
</dbReference>
<sequence>MATPARRLGTDAAAPVLFSYAQAAKGMSSSTSPVVASKPASESATPSKDAKSTPIAVPTVASGMDWADESEGNDTDEAHVENPSDPRKEQVTTPEPSSKPDVSQLQTAVPTVSSPKVGTPSSSTLTKEDDVLSVQNNSSESTWENKSQASNPTEKVAELGDDTSEKSASKNTKESTPKTLQEAPIPAVNIWKQRADEARAKAALKASTAKPAGNVSSSANPSGLSQGPNGTLKKKNKGFGGADDGEVKEKLTSGDNRIKVRDDEKGSQARKDDKQDTETDRNRKTAKPRPGEKDTKYNSVLPLPPARDQESWPTPDSAIDEDRRKAQERGEKTNKEQSQPASSRGKNEWVPVPYTPSVVFNTPLPNAASARRGGRGGGRGGAQGGGRGGAYAASNAENTSNADHQKRGRPDSSAPQDSSSGQAKRTASAGSLLLKDSGNLPTAGDHAPSIATTPGMEANSRKSPVSTETASAQQGPGQNNTFPRQYQNRSNKGRRGDFSGSAERRKDGELVPSKENAASLDRRTSSATQTDLVAEDGDRRASTIEGQGTQQKQTTTDRRPYGSYSARDRVRGGHRGGSRGGNHGFQNGHNQFSNGPVPNLQPSTSFSLPRSPTAFQPDQNAFFTSGPGSRNWRGNGPRSQSITTDSMYNRGPAGYPGGPHPVAPLQAYVGGMYDYPMMQPMSAVPFTPYVDSFTLQNMVATQLEYYFSVENLCKDIFLRRHMDSKGFVFLDVIAGFNRIKQLTTEVDMLKLVCYNSKDIEWRVGSDGKDRLRRKEGWQQWVLKNSERDPSAQNEGAEELHHPPAPHPQTYDAHFSPRYTEGPVVSPTEPAPTTNGGTYQSLNGIHAGSPNNPTTAANSTMNGQVFEEPHSGTVPHAQPNGTSPHETLIPASHLPNGELDSFSDAQVESLSVIVRRQDQVRHPKLPYSATRTFSNGSIDSRNGVPDETDKVRAPSSIVNGTGPTQG</sequence>
<feature type="compositionally biased region" description="Acidic residues" evidence="3">
    <location>
        <begin position="66"/>
        <end position="75"/>
    </location>
</feature>
<feature type="compositionally biased region" description="Basic and acidic residues" evidence="3">
    <location>
        <begin position="555"/>
        <end position="571"/>
    </location>
</feature>
<organism evidence="5 6">
    <name type="scientific">Delitschia confertaspora ATCC 74209</name>
    <dbReference type="NCBI Taxonomy" id="1513339"/>
    <lineage>
        <taxon>Eukaryota</taxon>
        <taxon>Fungi</taxon>
        <taxon>Dikarya</taxon>
        <taxon>Ascomycota</taxon>
        <taxon>Pezizomycotina</taxon>
        <taxon>Dothideomycetes</taxon>
        <taxon>Pleosporomycetidae</taxon>
        <taxon>Pleosporales</taxon>
        <taxon>Delitschiaceae</taxon>
        <taxon>Delitschia</taxon>
    </lineage>
</organism>
<dbReference type="CDD" id="cd07323">
    <property type="entry name" value="LAM"/>
    <property type="match status" value="1"/>
</dbReference>
<feature type="region of interest" description="Disordered" evidence="3">
    <location>
        <begin position="782"/>
        <end position="899"/>
    </location>
</feature>
<keyword evidence="6" id="KW-1185">Reference proteome</keyword>
<dbReference type="SMART" id="SM00715">
    <property type="entry name" value="LA"/>
    <property type="match status" value="1"/>
</dbReference>
<feature type="compositionally biased region" description="Polar residues" evidence="3">
    <location>
        <begin position="955"/>
        <end position="965"/>
    </location>
</feature>
<dbReference type="InterPro" id="IPR036390">
    <property type="entry name" value="WH_DNA-bd_sf"/>
</dbReference>
<feature type="compositionally biased region" description="Polar residues" evidence="3">
    <location>
        <begin position="461"/>
        <end position="490"/>
    </location>
</feature>
<feature type="compositionally biased region" description="Polar residues" evidence="3">
    <location>
        <begin position="91"/>
        <end position="125"/>
    </location>
</feature>
<evidence type="ECO:0000256" key="1">
    <source>
        <dbReference type="ARBA" id="ARBA00022884"/>
    </source>
</evidence>
<name>A0A9P4JIS6_9PLEO</name>
<gene>
    <name evidence="5" type="ORF">GQ43DRAFT_97450</name>
</gene>
<feature type="region of interest" description="Disordered" evidence="3">
    <location>
        <begin position="23"/>
        <end position="655"/>
    </location>
</feature>
<feature type="region of interest" description="Disordered" evidence="3">
    <location>
        <begin position="921"/>
        <end position="965"/>
    </location>
</feature>
<dbReference type="PANTHER" id="PTHR22792:SF132">
    <property type="entry name" value="LA-RELATED PROTEIN 1"/>
    <property type="match status" value="1"/>
</dbReference>
<evidence type="ECO:0000313" key="6">
    <source>
        <dbReference type="Proteomes" id="UP000799536"/>
    </source>
</evidence>
<dbReference type="Pfam" id="PF05383">
    <property type="entry name" value="La"/>
    <property type="match status" value="1"/>
</dbReference>
<dbReference type="AlphaFoldDB" id="A0A9P4JIS6"/>
<dbReference type="GO" id="GO:0010494">
    <property type="term" value="C:cytoplasmic stress granule"/>
    <property type="evidence" value="ECO:0007669"/>
    <property type="project" value="TreeGrafter"/>
</dbReference>
<dbReference type="Proteomes" id="UP000799536">
    <property type="component" value="Unassembled WGS sequence"/>
</dbReference>
<feature type="domain" description="HTH La-type RNA-binding" evidence="4">
    <location>
        <begin position="689"/>
        <end position="783"/>
    </location>
</feature>
<feature type="compositionally biased region" description="Basic and acidic residues" evidence="3">
    <location>
        <begin position="76"/>
        <end position="90"/>
    </location>
</feature>
<dbReference type="GO" id="GO:0005829">
    <property type="term" value="C:cytosol"/>
    <property type="evidence" value="ECO:0007669"/>
    <property type="project" value="TreeGrafter"/>
</dbReference>
<feature type="compositionally biased region" description="Low complexity" evidence="3">
    <location>
        <begin position="201"/>
        <end position="212"/>
    </location>
</feature>